<dbReference type="AlphaFoldDB" id="A0A2S5T8R9"/>
<dbReference type="NCBIfam" id="NF006961">
    <property type="entry name" value="PRK09438.1"/>
    <property type="match status" value="1"/>
</dbReference>
<feature type="domain" description="Nudix hydrolase" evidence="2">
    <location>
        <begin position="40"/>
        <end position="192"/>
    </location>
</feature>
<evidence type="ECO:0000256" key="1">
    <source>
        <dbReference type="SAM" id="MobiDB-lite"/>
    </source>
</evidence>
<dbReference type="OrthoDB" id="7066556at2"/>
<sequence length="195" mass="22012">MSRPSGIGLAPTVDRPHLGHNRRSDADGPEPLETDLSARPYKIPESVLVVIHTPDLQVLLLERADQPGFWQSVTGSKDRADEALALTAVREVGEETGIRVVAAPRPGEPEVGLDRLRDWGLRNVYEIYPVWRHRYAPGVTHNTEHVFGLQVPRDIPVRLAPREHLRHEWLPWREAADRCFSPSNAEAILQLPRFV</sequence>
<dbReference type="CDD" id="cd04664">
    <property type="entry name" value="NUDIX_DHNTPase_like"/>
    <property type="match status" value="1"/>
</dbReference>
<dbReference type="InterPro" id="IPR000086">
    <property type="entry name" value="NUDIX_hydrolase_dom"/>
</dbReference>
<protein>
    <submittedName>
        <fullName evidence="3">Dihydroneopterin triphosphate diphosphatase</fullName>
    </submittedName>
</protein>
<dbReference type="PROSITE" id="PS51462">
    <property type="entry name" value="NUDIX"/>
    <property type="match status" value="1"/>
</dbReference>
<keyword evidence="4" id="KW-1185">Reference proteome</keyword>
<gene>
    <name evidence="3" type="ORF">C1702_02895</name>
</gene>
<proteinExistence type="predicted"/>
<reference evidence="3 4" key="1">
    <citation type="submission" date="2018-02" db="EMBL/GenBank/DDBJ databases">
        <title>Reclassifiation of [Polyangium] brachysporum DSM 7029 as Guopingzhaonella breviflexa gen. nov., sp. nov., a member of the family Comamonadaceae.</title>
        <authorList>
            <person name="Tang B."/>
        </authorList>
    </citation>
    <scope>NUCLEOTIDE SEQUENCE [LARGE SCALE GENOMIC DNA]</scope>
    <source>
        <strain evidence="3 4">DSM 15344</strain>
    </source>
</reference>
<organism evidence="3 4">
    <name type="scientific">Caldimonas thermodepolymerans</name>
    <dbReference type="NCBI Taxonomy" id="215580"/>
    <lineage>
        <taxon>Bacteria</taxon>
        <taxon>Pseudomonadati</taxon>
        <taxon>Pseudomonadota</taxon>
        <taxon>Betaproteobacteria</taxon>
        <taxon>Burkholderiales</taxon>
        <taxon>Sphaerotilaceae</taxon>
        <taxon>Caldimonas</taxon>
    </lineage>
</organism>
<dbReference type="GO" id="GO:0003824">
    <property type="term" value="F:catalytic activity"/>
    <property type="evidence" value="ECO:0007669"/>
    <property type="project" value="UniProtKB-ARBA"/>
</dbReference>
<comment type="caution">
    <text evidence="3">The sequence shown here is derived from an EMBL/GenBank/DDBJ whole genome shotgun (WGS) entry which is preliminary data.</text>
</comment>
<dbReference type="EMBL" id="PSNY01000002">
    <property type="protein sequence ID" value="PPE71381.1"/>
    <property type="molecule type" value="Genomic_DNA"/>
</dbReference>
<accession>A0A2S5T8R9</accession>
<evidence type="ECO:0000313" key="3">
    <source>
        <dbReference type="EMBL" id="PPE71381.1"/>
    </source>
</evidence>
<feature type="compositionally biased region" description="Basic and acidic residues" evidence="1">
    <location>
        <begin position="14"/>
        <end position="26"/>
    </location>
</feature>
<dbReference type="Pfam" id="PF00293">
    <property type="entry name" value="NUDIX"/>
    <property type="match status" value="1"/>
</dbReference>
<dbReference type="PANTHER" id="PTHR43736:SF1">
    <property type="entry name" value="DIHYDRONEOPTERIN TRIPHOSPHATE DIPHOSPHATASE"/>
    <property type="match status" value="1"/>
</dbReference>
<feature type="region of interest" description="Disordered" evidence="1">
    <location>
        <begin position="1"/>
        <end position="36"/>
    </location>
</feature>
<evidence type="ECO:0000313" key="4">
    <source>
        <dbReference type="Proteomes" id="UP000239406"/>
    </source>
</evidence>
<dbReference type="Proteomes" id="UP000239406">
    <property type="component" value="Unassembled WGS sequence"/>
</dbReference>
<dbReference type="InterPro" id="IPR015797">
    <property type="entry name" value="NUDIX_hydrolase-like_dom_sf"/>
</dbReference>
<dbReference type="PANTHER" id="PTHR43736">
    <property type="entry name" value="ADP-RIBOSE PYROPHOSPHATASE"/>
    <property type="match status" value="1"/>
</dbReference>
<name>A0A2S5T8R9_9BURK</name>
<dbReference type="SUPFAM" id="SSF55811">
    <property type="entry name" value="Nudix"/>
    <property type="match status" value="1"/>
</dbReference>
<dbReference type="Gene3D" id="3.90.79.10">
    <property type="entry name" value="Nucleoside Triphosphate Pyrophosphohydrolase"/>
    <property type="match status" value="1"/>
</dbReference>
<evidence type="ECO:0000259" key="2">
    <source>
        <dbReference type="PROSITE" id="PS51462"/>
    </source>
</evidence>